<dbReference type="InterPro" id="IPR040624">
    <property type="entry name" value="HalOD1"/>
</dbReference>
<dbReference type="RefSeq" id="WP_141464722.1">
    <property type="nucleotide sequence ID" value="NZ_RBZW01000024.1"/>
</dbReference>
<organism evidence="2 3">
    <name type="scientific">Salinadaptatus halalkaliphilus</name>
    <dbReference type="NCBI Taxonomy" id="2419781"/>
    <lineage>
        <taxon>Archaea</taxon>
        <taxon>Methanobacteriati</taxon>
        <taxon>Methanobacteriota</taxon>
        <taxon>Stenosarchaea group</taxon>
        <taxon>Halobacteria</taxon>
        <taxon>Halobacteriales</taxon>
        <taxon>Natrialbaceae</taxon>
        <taxon>Salinadaptatus</taxon>
    </lineage>
</organism>
<dbReference type="OrthoDB" id="327217at2157"/>
<name>A0A4S3TL25_9EURY</name>
<dbReference type="Proteomes" id="UP000318864">
    <property type="component" value="Unassembled WGS sequence"/>
</dbReference>
<reference evidence="2 3" key="1">
    <citation type="submission" date="2018-10" db="EMBL/GenBank/DDBJ databases">
        <title>Natronolimnobius sp. XQ-INN 246 isolated from Inner Mongolia Autonomous Region of China.</title>
        <authorList>
            <person name="Xue Q."/>
        </authorList>
    </citation>
    <scope>NUCLEOTIDE SEQUENCE [LARGE SCALE GENOMIC DNA]</scope>
    <source>
        <strain evidence="2 3">XQ-INN 246</strain>
    </source>
</reference>
<keyword evidence="3" id="KW-1185">Reference proteome</keyword>
<dbReference type="Pfam" id="PF18545">
    <property type="entry name" value="HalOD1"/>
    <property type="match status" value="1"/>
</dbReference>
<feature type="domain" description="Halobacterial output" evidence="1">
    <location>
        <begin position="23"/>
        <end position="94"/>
    </location>
</feature>
<comment type="caution">
    <text evidence="2">The sequence shown here is derived from an EMBL/GenBank/DDBJ whole genome shotgun (WGS) entry which is preliminary data.</text>
</comment>
<proteinExistence type="predicted"/>
<dbReference type="AlphaFoldDB" id="A0A4S3TL25"/>
<gene>
    <name evidence="2" type="ORF">D8Y22_10855</name>
</gene>
<accession>A0A4S3TL25</accession>
<dbReference type="EMBL" id="RBZW01000024">
    <property type="protein sequence ID" value="THE64862.1"/>
    <property type="molecule type" value="Genomic_DNA"/>
</dbReference>
<protein>
    <recommendedName>
        <fullName evidence="1">Halobacterial output domain-containing protein</fullName>
    </recommendedName>
</protein>
<sequence length="96" mass="10797">MANQTGDSYPDDDLVVTRAGDCESESVLQSIVMALADATNRPATDLPPLYEQIDPSAINPLIDHARRQDTDIRIEFRYRGHRVVVMQDGHVRVYDV</sequence>
<evidence type="ECO:0000313" key="3">
    <source>
        <dbReference type="Proteomes" id="UP000318864"/>
    </source>
</evidence>
<evidence type="ECO:0000313" key="2">
    <source>
        <dbReference type="EMBL" id="THE64862.1"/>
    </source>
</evidence>
<evidence type="ECO:0000259" key="1">
    <source>
        <dbReference type="Pfam" id="PF18545"/>
    </source>
</evidence>